<feature type="transmembrane region" description="Helical" evidence="4">
    <location>
        <begin position="235"/>
        <end position="255"/>
    </location>
</feature>
<keyword evidence="3 4" id="KW-0472">Membrane</keyword>
<evidence type="ECO:0000313" key="7">
    <source>
        <dbReference type="Proteomes" id="UP000562492"/>
    </source>
</evidence>
<name>A0ABR6RKH7_9BURK</name>
<feature type="transmembrane region" description="Helical" evidence="4">
    <location>
        <begin position="320"/>
        <end position="341"/>
    </location>
</feature>
<feature type="transmembrane region" description="Helical" evidence="4">
    <location>
        <begin position="93"/>
        <end position="111"/>
    </location>
</feature>
<dbReference type="Gene3D" id="1.20.1250.20">
    <property type="entry name" value="MFS general substrate transporter like domains"/>
    <property type="match status" value="2"/>
</dbReference>
<feature type="transmembrane region" description="Helical" evidence="4">
    <location>
        <begin position="261"/>
        <end position="284"/>
    </location>
</feature>
<proteinExistence type="predicted"/>
<comment type="caution">
    <text evidence="6">The sequence shown here is derived from an EMBL/GenBank/DDBJ whole genome shotgun (WGS) entry which is preliminary data.</text>
</comment>
<dbReference type="PANTHER" id="PTHR42910">
    <property type="entry name" value="TRANSPORTER SCO4007-RELATED"/>
    <property type="match status" value="1"/>
</dbReference>
<keyword evidence="2 4" id="KW-1133">Transmembrane helix</keyword>
<organism evidence="6 7">
    <name type="scientific">Comamonas odontotermitis</name>
    <dbReference type="NCBI Taxonomy" id="379895"/>
    <lineage>
        <taxon>Bacteria</taxon>
        <taxon>Pseudomonadati</taxon>
        <taxon>Pseudomonadota</taxon>
        <taxon>Betaproteobacteria</taxon>
        <taxon>Burkholderiales</taxon>
        <taxon>Comamonadaceae</taxon>
        <taxon>Comamonas</taxon>
    </lineage>
</organism>
<feature type="transmembrane region" description="Helical" evidence="4">
    <location>
        <begin position="388"/>
        <end position="408"/>
    </location>
</feature>
<dbReference type="PROSITE" id="PS50850">
    <property type="entry name" value="MFS"/>
    <property type="match status" value="1"/>
</dbReference>
<protein>
    <submittedName>
        <fullName evidence="6">MFS family arabinose efflux permease</fullName>
    </submittedName>
</protein>
<feature type="transmembrane region" description="Helical" evidence="4">
    <location>
        <begin position="117"/>
        <end position="139"/>
    </location>
</feature>
<evidence type="ECO:0000256" key="2">
    <source>
        <dbReference type="ARBA" id="ARBA00022989"/>
    </source>
</evidence>
<dbReference type="InterPro" id="IPR011701">
    <property type="entry name" value="MFS"/>
</dbReference>
<dbReference type="PANTHER" id="PTHR42910:SF1">
    <property type="entry name" value="MAJOR FACILITATOR SUPERFAMILY (MFS) PROFILE DOMAIN-CONTAINING PROTEIN"/>
    <property type="match status" value="1"/>
</dbReference>
<gene>
    <name evidence="6" type="ORF">HNP33_003762</name>
</gene>
<keyword evidence="7" id="KW-1185">Reference proteome</keyword>
<feature type="transmembrane region" description="Helical" evidence="4">
    <location>
        <begin position="181"/>
        <end position="199"/>
    </location>
</feature>
<feature type="transmembrane region" description="Helical" evidence="4">
    <location>
        <begin position="361"/>
        <end position="382"/>
    </location>
</feature>
<dbReference type="Proteomes" id="UP000562492">
    <property type="component" value="Unassembled WGS sequence"/>
</dbReference>
<dbReference type="CDD" id="cd17324">
    <property type="entry name" value="MFS_NepI_like"/>
    <property type="match status" value="1"/>
</dbReference>
<evidence type="ECO:0000256" key="3">
    <source>
        <dbReference type="ARBA" id="ARBA00023136"/>
    </source>
</evidence>
<evidence type="ECO:0000256" key="1">
    <source>
        <dbReference type="ARBA" id="ARBA00022692"/>
    </source>
</evidence>
<dbReference type="EMBL" id="JACHKZ010000034">
    <property type="protein sequence ID" value="MBB6579646.1"/>
    <property type="molecule type" value="Genomic_DNA"/>
</dbReference>
<evidence type="ECO:0000256" key="4">
    <source>
        <dbReference type="SAM" id="Phobius"/>
    </source>
</evidence>
<feature type="transmembrane region" description="Helical" evidence="4">
    <location>
        <begin position="21"/>
        <end position="45"/>
    </location>
</feature>
<feature type="transmembrane region" description="Helical" evidence="4">
    <location>
        <begin position="296"/>
        <end position="314"/>
    </location>
</feature>
<accession>A0ABR6RKH7</accession>
<dbReference type="SUPFAM" id="SSF103473">
    <property type="entry name" value="MFS general substrate transporter"/>
    <property type="match status" value="1"/>
</dbReference>
<keyword evidence="1 4" id="KW-0812">Transmembrane</keyword>
<feature type="transmembrane region" description="Helical" evidence="4">
    <location>
        <begin position="151"/>
        <end position="169"/>
    </location>
</feature>
<reference evidence="6 7" key="1">
    <citation type="submission" date="2020-08" db="EMBL/GenBank/DDBJ databases">
        <title>Functional genomics of gut bacteria from endangered species of beetles.</title>
        <authorList>
            <person name="Carlos-Shanley C."/>
        </authorList>
    </citation>
    <scope>NUCLEOTIDE SEQUENCE [LARGE SCALE GENOMIC DNA]</scope>
    <source>
        <strain evidence="6 7">S00124</strain>
    </source>
</reference>
<evidence type="ECO:0000313" key="6">
    <source>
        <dbReference type="EMBL" id="MBB6579646.1"/>
    </source>
</evidence>
<dbReference type="InterPro" id="IPR036259">
    <property type="entry name" value="MFS_trans_sf"/>
</dbReference>
<dbReference type="Pfam" id="PF07690">
    <property type="entry name" value="MFS_1"/>
    <property type="match status" value="1"/>
</dbReference>
<dbReference type="InterPro" id="IPR020846">
    <property type="entry name" value="MFS_dom"/>
</dbReference>
<evidence type="ECO:0000259" key="5">
    <source>
        <dbReference type="PROSITE" id="PS50850"/>
    </source>
</evidence>
<feature type="domain" description="Major facilitator superfamily (MFS) profile" evidence="5">
    <location>
        <begin position="24"/>
        <end position="414"/>
    </location>
</feature>
<sequence length="419" mass="43905">MKTQPYQLPAGQVEQPRDQPMGMPAALVLLFAVASGMSVANVYYAQPLLDALAEEFHISYAAVGGVITATQLGCALALLLLVPLGDQLDRRQLMAWQLAGLVVALLAVGAAQTTAMLMGAMLAVGLLGTAMTQGLIAYAASAARPHEQGRVVGSAQGGVFIGLLLARVFAGVVGDAAGWRGVYYCSAAMMVVIGLPLWWRLPLLHLKPSSLSYLPLIASMGGLLRRDRVLQVRGVLAMLMFAAFSIFWSSLVLPLRAAPFGYSHTAIGMFGLAGVAGALAAARAGRWSDQGFAQRSSVAALAVLLLAWLPLGVLGCAPGAAWALWALVLGIVLLDLGGQALHVTNQSLIFRRQAGAHSRLVAAYMLFYAVGSGLGAISATAIYAHAGWRGVCMLGAAVSGAALVFWWMTRRYMEDETVG</sequence>
<feature type="transmembrane region" description="Helical" evidence="4">
    <location>
        <begin position="57"/>
        <end position="81"/>
    </location>
</feature>